<name>A0ABD0YHR9_9HEMI</name>
<evidence type="ECO:0000256" key="1">
    <source>
        <dbReference type="ARBA" id="ARBA00004123"/>
    </source>
</evidence>
<dbReference type="Gene3D" id="1.10.10.10">
    <property type="entry name" value="Winged helix-like DNA-binding domain superfamily/Winged helix DNA-binding domain"/>
    <property type="match status" value="1"/>
</dbReference>
<dbReference type="PANTHER" id="PTHR12374">
    <property type="entry name" value="TRANSCRIPTIONAL ADAPTOR 2 ADA2 -RELATED"/>
    <property type="match status" value="1"/>
</dbReference>
<evidence type="ECO:0000313" key="3">
    <source>
        <dbReference type="EMBL" id="KAL1122622.1"/>
    </source>
</evidence>
<dbReference type="EMBL" id="JBFDAA010000013">
    <property type="protein sequence ID" value="KAL1122622.1"/>
    <property type="molecule type" value="Genomic_DNA"/>
</dbReference>
<organism evidence="3 4">
    <name type="scientific">Ranatra chinensis</name>
    <dbReference type="NCBI Taxonomy" id="642074"/>
    <lineage>
        <taxon>Eukaryota</taxon>
        <taxon>Metazoa</taxon>
        <taxon>Ecdysozoa</taxon>
        <taxon>Arthropoda</taxon>
        <taxon>Hexapoda</taxon>
        <taxon>Insecta</taxon>
        <taxon>Pterygota</taxon>
        <taxon>Neoptera</taxon>
        <taxon>Paraneoptera</taxon>
        <taxon>Hemiptera</taxon>
        <taxon>Heteroptera</taxon>
        <taxon>Panheteroptera</taxon>
        <taxon>Nepomorpha</taxon>
        <taxon>Nepidae</taxon>
        <taxon>Ranatrinae</taxon>
        <taxon>Ranatra</taxon>
    </lineage>
</organism>
<dbReference type="Pfam" id="PF22941">
    <property type="entry name" value="TADA2A-like_3rd"/>
    <property type="match status" value="1"/>
</dbReference>
<dbReference type="InterPro" id="IPR055141">
    <property type="entry name" value="TADA2A_B-like_dom"/>
</dbReference>
<dbReference type="Proteomes" id="UP001558652">
    <property type="component" value="Unassembled WGS sequence"/>
</dbReference>
<dbReference type="InterPro" id="IPR007526">
    <property type="entry name" value="SWIRM"/>
</dbReference>
<reference evidence="3 4" key="1">
    <citation type="submission" date="2024-07" db="EMBL/GenBank/DDBJ databases">
        <title>Chromosome-level genome assembly of the water stick insect Ranatra chinensis (Heteroptera: Nepidae).</title>
        <authorList>
            <person name="Liu X."/>
        </authorList>
    </citation>
    <scope>NUCLEOTIDE SEQUENCE [LARGE SCALE GENOMIC DNA]</scope>
    <source>
        <strain evidence="3">Cailab_2021Rc</strain>
        <tissue evidence="3">Muscle</tissue>
    </source>
</reference>
<keyword evidence="4" id="KW-1185">Reference proteome</keyword>
<comment type="caution">
    <text evidence="3">The sequence shown here is derived from an EMBL/GenBank/DDBJ whole genome shotgun (WGS) entry which is preliminary data.</text>
</comment>
<dbReference type="GO" id="GO:0140672">
    <property type="term" value="C:ATAC complex"/>
    <property type="evidence" value="ECO:0007669"/>
    <property type="project" value="UniProtKB-ARBA"/>
</dbReference>
<evidence type="ECO:0000259" key="2">
    <source>
        <dbReference type="PROSITE" id="PS50934"/>
    </source>
</evidence>
<dbReference type="AlphaFoldDB" id="A0ABD0YHR9"/>
<dbReference type="PROSITE" id="PS50934">
    <property type="entry name" value="SWIRM"/>
    <property type="match status" value="1"/>
</dbReference>
<comment type="subcellular location">
    <subcellularLocation>
        <location evidence="1">Nucleus</location>
    </subcellularLocation>
</comment>
<dbReference type="InterPro" id="IPR036388">
    <property type="entry name" value="WH-like_DNA-bd_sf"/>
</dbReference>
<feature type="domain" description="SWIRM" evidence="2">
    <location>
        <begin position="198"/>
        <end position="286"/>
    </location>
</feature>
<accession>A0ABD0YHR9</accession>
<dbReference type="PANTHER" id="PTHR12374:SF20">
    <property type="entry name" value="TRANSCRIPTIONAL ADAPTER 2-ALPHA"/>
    <property type="match status" value="1"/>
</dbReference>
<dbReference type="Pfam" id="PF04433">
    <property type="entry name" value="SWIRM"/>
    <property type="match status" value="1"/>
</dbReference>
<sequence length="286" mass="33259">MQKNRRGYNHLVYPADYNAERSEFTTEFDDRAENVLAALCERSTALAPFESEGDEGVSVDSELLERLELALVGAYNLRLASRKKAHKIVRDHSLVDRHKSYLLFQRCENAVGRQNVLTLMRFACFTRTGAELDLLLERLRYQQELRLRINTLLNYRWVGLRTMASTSLYTQLQEKRISNRRHLNASYVPLSFDWVGVRTSRRSSAPLPLHNLPGYSLLDDEEKELCSNARIVPETYHNFKNLFVQECRKNNGLKLASARQLVKIDVNKTRKMYDYLLSKGLIWQPT</sequence>
<evidence type="ECO:0000313" key="4">
    <source>
        <dbReference type="Proteomes" id="UP001558652"/>
    </source>
</evidence>
<dbReference type="GO" id="GO:0005634">
    <property type="term" value="C:nucleus"/>
    <property type="evidence" value="ECO:0007669"/>
    <property type="project" value="UniProtKB-SubCell"/>
</dbReference>
<gene>
    <name evidence="3" type="ORF">AAG570_002949</name>
</gene>
<dbReference type="SUPFAM" id="SSF46689">
    <property type="entry name" value="Homeodomain-like"/>
    <property type="match status" value="1"/>
</dbReference>
<dbReference type="FunFam" id="1.10.10.10:FF:000087">
    <property type="entry name" value="Transcriptional adapter 2"/>
    <property type="match status" value="1"/>
</dbReference>
<protein>
    <recommendedName>
        <fullName evidence="2">SWIRM domain-containing protein</fullName>
    </recommendedName>
</protein>
<proteinExistence type="predicted"/>
<dbReference type="InterPro" id="IPR009057">
    <property type="entry name" value="Homeodomain-like_sf"/>
</dbReference>